<dbReference type="EMBL" id="UYYG01000020">
    <property type="protein sequence ID" value="VDN51403.1"/>
    <property type="molecule type" value="Genomic_DNA"/>
</dbReference>
<comment type="subunit">
    <text evidence="5">Complex I is composed of 45 different subunits. This a component of the hydrophobic protein fraction. Interacts with BLOC1S1. Interacts with SLC2A4. Interacts with CLOCK. Interacts with RAB5IF.</text>
</comment>
<evidence type="ECO:0000259" key="6">
    <source>
        <dbReference type="Pfam" id="PF01370"/>
    </source>
</evidence>
<proteinExistence type="inferred from homology"/>
<dbReference type="WBParaSite" id="DME_0000676201-mRNA-1">
    <property type="protein sequence ID" value="DME_0000676201-mRNA-1"/>
    <property type="gene ID" value="DME_0000676201"/>
</dbReference>
<name>A0A0N4UGX3_DRAME</name>
<dbReference type="Proteomes" id="UP000038040">
    <property type="component" value="Unplaced"/>
</dbReference>
<evidence type="ECO:0000256" key="1">
    <source>
        <dbReference type="ARBA" id="ARBA00038501"/>
    </source>
</evidence>
<dbReference type="PANTHER" id="PTHR12126">
    <property type="entry name" value="NADH-UBIQUINONE OXIDOREDUCTASE 39 KDA SUBUNIT-RELATED"/>
    <property type="match status" value="1"/>
</dbReference>
<protein>
    <recommendedName>
        <fullName evidence="2">NADH dehydrogenase [ubiquinone] 1 alpha subcomplex subunit 9, mitochondrial</fullName>
    </recommendedName>
    <alternativeName>
        <fullName evidence="4">Complex I-39kD</fullName>
    </alternativeName>
    <alternativeName>
        <fullName evidence="3">NADH-ubiquinone oxidoreductase 39 kDa subunit</fullName>
    </alternativeName>
</protein>
<evidence type="ECO:0000256" key="4">
    <source>
        <dbReference type="ARBA" id="ARBA00043145"/>
    </source>
</evidence>
<organism evidence="8 10">
    <name type="scientific">Dracunculus medinensis</name>
    <name type="common">Guinea worm</name>
    <dbReference type="NCBI Taxonomy" id="318479"/>
    <lineage>
        <taxon>Eukaryota</taxon>
        <taxon>Metazoa</taxon>
        <taxon>Ecdysozoa</taxon>
        <taxon>Nematoda</taxon>
        <taxon>Chromadorea</taxon>
        <taxon>Rhabditida</taxon>
        <taxon>Spirurina</taxon>
        <taxon>Dracunculoidea</taxon>
        <taxon>Dracunculidae</taxon>
        <taxon>Dracunculus</taxon>
    </lineage>
</organism>
<dbReference type="PANTHER" id="PTHR12126:SF11">
    <property type="entry name" value="NADH DEHYDROGENASE [UBIQUINONE] 1 ALPHA SUBCOMPLEX SUBUNIT 9, MITOCHONDRIAL"/>
    <property type="match status" value="1"/>
</dbReference>
<dbReference type="OrthoDB" id="275457at2759"/>
<dbReference type="AlphaFoldDB" id="A0A0N4UGX3"/>
<dbReference type="Proteomes" id="UP000274756">
    <property type="component" value="Unassembled WGS sequence"/>
</dbReference>
<feature type="domain" description="NAD-dependent epimerase/dehydratase" evidence="6">
    <location>
        <begin position="56"/>
        <end position="230"/>
    </location>
</feature>
<evidence type="ECO:0000313" key="8">
    <source>
        <dbReference type="Proteomes" id="UP000038040"/>
    </source>
</evidence>
<keyword evidence="9" id="KW-1185">Reference proteome</keyword>
<evidence type="ECO:0000313" key="9">
    <source>
        <dbReference type="Proteomes" id="UP000274756"/>
    </source>
</evidence>
<evidence type="ECO:0000256" key="2">
    <source>
        <dbReference type="ARBA" id="ARBA00040720"/>
    </source>
</evidence>
<accession>A0A0N4UGX3</accession>
<evidence type="ECO:0000313" key="10">
    <source>
        <dbReference type="WBParaSite" id="DME_0000676201-mRNA-1"/>
    </source>
</evidence>
<dbReference type="GO" id="GO:0044877">
    <property type="term" value="F:protein-containing complex binding"/>
    <property type="evidence" value="ECO:0007669"/>
    <property type="project" value="TreeGrafter"/>
</dbReference>
<dbReference type="GO" id="GO:0005739">
    <property type="term" value="C:mitochondrion"/>
    <property type="evidence" value="ECO:0007669"/>
    <property type="project" value="TreeGrafter"/>
</dbReference>
<reference evidence="7 9" key="2">
    <citation type="submission" date="2018-11" db="EMBL/GenBank/DDBJ databases">
        <authorList>
            <consortium name="Pathogen Informatics"/>
        </authorList>
    </citation>
    <scope>NUCLEOTIDE SEQUENCE [LARGE SCALE GENOMIC DNA]</scope>
</reference>
<dbReference type="CDD" id="cd05271">
    <property type="entry name" value="NDUFA9_like_SDR_a"/>
    <property type="match status" value="1"/>
</dbReference>
<dbReference type="InterPro" id="IPR036291">
    <property type="entry name" value="NAD(P)-bd_dom_sf"/>
</dbReference>
<dbReference type="Pfam" id="PF01370">
    <property type="entry name" value="Epimerase"/>
    <property type="match status" value="1"/>
</dbReference>
<evidence type="ECO:0000313" key="7">
    <source>
        <dbReference type="EMBL" id="VDN51403.1"/>
    </source>
</evidence>
<dbReference type="STRING" id="318479.A0A0N4UGX3"/>
<gene>
    <name evidence="7" type="ORF">DME_LOCUS1376</name>
</gene>
<dbReference type="InterPro" id="IPR001509">
    <property type="entry name" value="Epimerase_deHydtase"/>
</dbReference>
<dbReference type="SUPFAM" id="SSF51735">
    <property type="entry name" value="NAD(P)-binding Rossmann-fold domains"/>
    <property type="match status" value="1"/>
</dbReference>
<evidence type="ECO:0000256" key="5">
    <source>
        <dbReference type="ARBA" id="ARBA00046455"/>
    </source>
</evidence>
<dbReference type="InterPro" id="IPR051207">
    <property type="entry name" value="ComplexI_NDUFA9_subunit"/>
</dbReference>
<comment type="similarity">
    <text evidence="1">Belongs to the complex I NDUFA9 subunit family.</text>
</comment>
<reference evidence="10" key="1">
    <citation type="submission" date="2017-02" db="UniProtKB">
        <authorList>
            <consortium name="WormBaseParasite"/>
        </authorList>
    </citation>
    <scope>IDENTIFICATION</scope>
</reference>
<sequence>MLALNVKIPSILRIVTSAIHTSINSGSNMPTPIVSSKTASFRKGTGGRCSFSGNVITVFGSTGFLGLHVVNRLAKQGNQIIIPYRQDPYYIRELKVFGELGQILFFPFELKDEESIRRSLRYSNIVINLIGTKIQTRNYSFTDTHVEGSRRIARLSREMGVERLIHISALNVSKEPTPGILKKGSEILKSKAFGEEAVRDEFPDATIVRPSLMYGEADYFISYYVSRLRKFPPFDFVWLHKSGLETFRMPVYVGDVSAGIEKIVLDPTSVGKTYEFVGPHCYRLSELVDYMYAKARCIEKFGFHYKRYGIPFAFNPVMRTATFMAEVWSKIFKCNTALMREWIEFVECTNDVLTGNPTLVDLGVRPLTEFELVGGQIAFLRPFRGYYEVSYGDIDPPRLPLRSPPLTSIKKATSGIFTETKPFAFT</sequence>
<evidence type="ECO:0000256" key="3">
    <source>
        <dbReference type="ARBA" id="ARBA00042000"/>
    </source>
</evidence>
<dbReference type="Gene3D" id="3.40.50.720">
    <property type="entry name" value="NAD(P)-binding Rossmann-like Domain"/>
    <property type="match status" value="1"/>
</dbReference>